<feature type="active site" evidence="11">
    <location>
        <position position="45"/>
    </location>
</feature>
<evidence type="ECO:0000256" key="8">
    <source>
        <dbReference type="ARBA" id="ARBA00022801"/>
    </source>
</evidence>
<reference evidence="15 16" key="1">
    <citation type="journal article" date="2005" name="Int. J. Syst. Evol. Microbiol.">
        <title>Bacillus cibi sp. nov., isolated from jeotgal, a traditional Korean fermented seafood.</title>
        <authorList>
            <person name="Yoon J.H."/>
            <person name="Lee C.H."/>
            <person name="Oh T.K."/>
        </authorList>
    </citation>
    <scope>NUCLEOTIDE SEQUENCE [LARGE SCALE GENOMIC DNA]</scope>
    <source>
        <strain evidence="15 16">DSM 16189</strain>
    </source>
</reference>
<dbReference type="PANTHER" id="PTHR43390">
    <property type="entry name" value="SIGNAL PEPTIDASE I"/>
    <property type="match status" value="1"/>
</dbReference>
<evidence type="ECO:0000256" key="5">
    <source>
        <dbReference type="ARBA" id="ARBA00022475"/>
    </source>
</evidence>
<keyword evidence="7" id="KW-0812">Transmembrane</keyword>
<dbReference type="FunFam" id="2.10.109.10:FF:000008">
    <property type="entry name" value="Signal peptidase I"/>
    <property type="match status" value="1"/>
</dbReference>
<dbReference type="Pfam" id="PF10502">
    <property type="entry name" value="Peptidase_S26"/>
    <property type="match status" value="1"/>
</dbReference>
<dbReference type="EC" id="3.4.21.89" evidence="4 12"/>
<comment type="similarity">
    <text evidence="3 13">Belongs to the peptidase S26 family.</text>
</comment>
<comment type="caution">
    <text evidence="15">The sequence shown here is derived from an EMBL/GenBank/DDBJ whole genome shotgun (WGS) entry which is preliminary data.</text>
</comment>
<evidence type="ECO:0000256" key="6">
    <source>
        <dbReference type="ARBA" id="ARBA00022670"/>
    </source>
</evidence>
<dbReference type="PROSITE" id="PS00760">
    <property type="entry name" value="SPASE_I_2"/>
    <property type="match status" value="1"/>
</dbReference>
<dbReference type="Proteomes" id="UP000028549">
    <property type="component" value="Unassembled WGS sequence"/>
</dbReference>
<protein>
    <recommendedName>
        <fullName evidence="4 12">Signal peptidase I</fullName>
        <ecNumber evidence="4 12">3.4.21.89</ecNumber>
    </recommendedName>
</protein>
<evidence type="ECO:0000256" key="2">
    <source>
        <dbReference type="ARBA" id="ARBA00004401"/>
    </source>
</evidence>
<dbReference type="InterPro" id="IPR019756">
    <property type="entry name" value="Pept_S26A_signal_pept_1_Ser-AS"/>
</dbReference>
<evidence type="ECO:0000256" key="11">
    <source>
        <dbReference type="PIRSR" id="PIRSR600223-1"/>
    </source>
</evidence>
<comment type="subcellular location">
    <subcellularLocation>
        <location evidence="2">Cell membrane</location>
        <topology evidence="2">Single-pass type II membrane protein</topology>
    </subcellularLocation>
    <subcellularLocation>
        <location evidence="13">Membrane</location>
        <topology evidence="13">Single-pass type II membrane protein</topology>
    </subcellularLocation>
</comment>
<dbReference type="InterPro" id="IPR019533">
    <property type="entry name" value="Peptidase_S26"/>
</dbReference>
<evidence type="ECO:0000256" key="10">
    <source>
        <dbReference type="ARBA" id="ARBA00023136"/>
    </source>
</evidence>
<evidence type="ECO:0000259" key="14">
    <source>
        <dbReference type="Pfam" id="PF10502"/>
    </source>
</evidence>
<evidence type="ECO:0000256" key="3">
    <source>
        <dbReference type="ARBA" id="ARBA00009370"/>
    </source>
</evidence>
<dbReference type="PROSITE" id="PS00761">
    <property type="entry name" value="SPASE_I_3"/>
    <property type="match status" value="1"/>
</dbReference>
<keyword evidence="5" id="KW-1003">Cell membrane</keyword>
<evidence type="ECO:0000256" key="13">
    <source>
        <dbReference type="RuleBase" id="RU362042"/>
    </source>
</evidence>
<dbReference type="PROSITE" id="PS00501">
    <property type="entry name" value="SPASE_I_1"/>
    <property type="match status" value="1"/>
</dbReference>
<keyword evidence="6 12" id="KW-0645">Protease</keyword>
<dbReference type="GO" id="GO:0006465">
    <property type="term" value="P:signal peptide processing"/>
    <property type="evidence" value="ECO:0007669"/>
    <property type="project" value="InterPro"/>
</dbReference>
<evidence type="ECO:0000256" key="12">
    <source>
        <dbReference type="RuleBase" id="RU003993"/>
    </source>
</evidence>
<dbReference type="GO" id="GO:0005886">
    <property type="term" value="C:plasma membrane"/>
    <property type="evidence" value="ECO:0007669"/>
    <property type="project" value="UniProtKB-SubCell"/>
</dbReference>
<evidence type="ECO:0000256" key="1">
    <source>
        <dbReference type="ARBA" id="ARBA00000677"/>
    </source>
</evidence>
<dbReference type="InterPro" id="IPR019757">
    <property type="entry name" value="Pept_S26A_signal_pept_1_Lys-AS"/>
</dbReference>
<name>A0A084H364_METID</name>
<keyword evidence="9" id="KW-1133">Transmembrane helix</keyword>
<dbReference type="SUPFAM" id="SSF51306">
    <property type="entry name" value="LexA/Signal peptidase"/>
    <property type="match status" value="1"/>
</dbReference>
<keyword evidence="16" id="KW-1185">Reference proteome</keyword>
<dbReference type="NCBIfam" id="TIGR02227">
    <property type="entry name" value="sigpep_I_bact"/>
    <property type="match status" value="1"/>
</dbReference>
<dbReference type="InterPro" id="IPR000223">
    <property type="entry name" value="Pept_S26A_signal_pept_1"/>
</dbReference>
<evidence type="ECO:0000256" key="7">
    <source>
        <dbReference type="ARBA" id="ARBA00022692"/>
    </source>
</evidence>
<evidence type="ECO:0000313" key="16">
    <source>
        <dbReference type="Proteomes" id="UP000028549"/>
    </source>
</evidence>
<feature type="domain" description="Peptidase S26" evidence="14">
    <location>
        <begin position="15"/>
        <end position="178"/>
    </location>
</feature>
<comment type="catalytic activity">
    <reaction evidence="1 12">
        <text>Cleavage of hydrophobic, N-terminal signal or leader sequences from secreted and periplasmic proteins.</text>
        <dbReference type="EC" id="3.4.21.89"/>
    </reaction>
</comment>
<dbReference type="Gene3D" id="2.10.109.10">
    <property type="entry name" value="Umud Fragment, subunit A"/>
    <property type="match status" value="1"/>
</dbReference>
<dbReference type="PANTHER" id="PTHR43390:SF1">
    <property type="entry name" value="CHLOROPLAST PROCESSING PEPTIDASE"/>
    <property type="match status" value="1"/>
</dbReference>
<dbReference type="InterPro" id="IPR019758">
    <property type="entry name" value="Pept_S26A_signal_pept_1_CS"/>
</dbReference>
<proteinExistence type="inferred from homology"/>
<feature type="active site" evidence="11">
    <location>
        <position position="87"/>
    </location>
</feature>
<keyword evidence="10" id="KW-0472">Membrane</keyword>
<organism evidence="15 16">
    <name type="scientific">Metabacillus indicus</name>
    <name type="common">Bacillus indicus</name>
    <dbReference type="NCBI Taxonomy" id="246786"/>
    <lineage>
        <taxon>Bacteria</taxon>
        <taxon>Bacillati</taxon>
        <taxon>Bacillota</taxon>
        <taxon>Bacilli</taxon>
        <taxon>Bacillales</taxon>
        <taxon>Bacillaceae</taxon>
        <taxon>Metabacillus</taxon>
    </lineage>
</organism>
<gene>
    <name evidence="15" type="ORF">GS18_0203620</name>
</gene>
<evidence type="ECO:0000256" key="9">
    <source>
        <dbReference type="ARBA" id="ARBA00022989"/>
    </source>
</evidence>
<evidence type="ECO:0000256" key="4">
    <source>
        <dbReference type="ARBA" id="ARBA00013208"/>
    </source>
</evidence>
<dbReference type="EMBL" id="JNVC02000001">
    <property type="protein sequence ID" value="KEZ54026.1"/>
    <property type="molecule type" value="Genomic_DNA"/>
</dbReference>
<accession>A0A084H364</accession>
<dbReference type="GO" id="GO:0004252">
    <property type="term" value="F:serine-type endopeptidase activity"/>
    <property type="evidence" value="ECO:0007669"/>
    <property type="project" value="InterPro"/>
</dbReference>
<dbReference type="AlphaFoldDB" id="A0A084H364"/>
<dbReference type="STRING" id="246786.GS18_0203620"/>
<dbReference type="PRINTS" id="PR00727">
    <property type="entry name" value="LEADERPTASE"/>
</dbReference>
<sequence>MQRRLISRMKRHSFIEWGKAVLFAAGLALLIRLFLFEPYMVEGSSMDPTLHDGERLFVNKALFVSGGIRHGDIVIISGQEKGIHYVKRVIGLPGDRIEVRDHKVRVNGMQSDEPYIKSNEQKAAELGTYIMEDFPPVKVPKDKVFVMGDNRANSMDSRNGLGSIKISRIEGKAAFIFYPFEKIRSTK</sequence>
<evidence type="ECO:0000313" key="15">
    <source>
        <dbReference type="EMBL" id="KEZ54026.1"/>
    </source>
</evidence>
<dbReference type="InterPro" id="IPR036286">
    <property type="entry name" value="LexA/Signal_pep-like_sf"/>
</dbReference>
<keyword evidence="8 12" id="KW-0378">Hydrolase</keyword>
<dbReference type="CDD" id="cd06530">
    <property type="entry name" value="S26_SPase_I"/>
    <property type="match status" value="1"/>
</dbReference>
<dbReference type="GO" id="GO:0009003">
    <property type="term" value="F:signal peptidase activity"/>
    <property type="evidence" value="ECO:0007669"/>
    <property type="project" value="UniProtKB-EC"/>
</dbReference>